<keyword evidence="3" id="KW-0325">Glycoprotein</keyword>
<dbReference type="PANTHER" id="PTHR31361">
    <property type="entry name" value="BETA-GLUCAN SYNTHESIS-ASSOCIATED PROTEIN KRE6-RELATED"/>
    <property type="match status" value="1"/>
</dbReference>
<sequence>MVSHWKSVGSFVFVVALTVACVTSTTITTYATKSGVLPWVDVATSSPARSHRTSRGDTWTLVMSDEFNTEGRSFDAGKDHLWTAIDKPDGVNAALQIYYPNMTGTACDDDGNCYLYIESDIHETNLTVWNEYISPPGFENVTFYYRSAMVQGWNKFCFQGGLITVRAQLPGAVTNATGNPDVATGSNSVRATSIDYYPTWPGIWLMGNLGRAIFTGSTARMWPFSYNECNETIFDSQNQRISACDDNPGSGMHPNQGRGAPEIDILEGGGTDISSSIQLGPGMPDEFRTFVDDSSGACIYRYECTTTGANHQDVPTKYYRDQRGHKSWYQGLRYAANNLCDVENEDVQSFALINASLTKGIRENKCTMDLCPASFDVNADLGFKDNGTVRWGINSNGTCFPMQNAYKGSYLCSAGNTASECTQSGGSTSAESVFEYRLDAISSNWEVHMAAYLDWVTYSLEWVTGDSGYIRWEVEGQAIFEIPSEAITNPPQDAAQMNPKKLMVEEPMYVIFNVALSSSWGARPPNAGSSGCYGDGTDKTTVAICDAFPMFMKIDYIRVYQDLSDDSSMTYGCDPATHPTKQWIQDNVDDYQDDDNLVVEVSGMAFCKSSDDCTIASSGSSTVTTGTCNSDGRCECASDSWTGPRCTETVNDEEGDNFFGPSMLIAVFAATLACVALLAIMHKVAQDKRNGAHYRGQTVKLEQTSTQRTTVRNVVIDSHSSNYL</sequence>
<keyword evidence="2 5" id="KW-0472">Membrane</keyword>
<dbReference type="Proteomes" id="UP001157938">
    <property type="component" value="Unassembled WGS sequence"/>
</dbReference>
<keyword evidence="5" id="KW-1133">Transmembrane helix</keyword>
<dbReference type="GO" id="GO:0005886">
    <property type="term" value="C:plasma membrane"/>
    <property type="evidence" value="ECO:0007669"/>
    <property type="project" value="TreeGrafter"/>
</dbReference>
<evidence type="ECO:0000256" key="2">
    <source>
        <dbReference type="ARBA" id="ARBA00023136"/>
    </source>
</evidence>
<dbReference type="GO" id="GO:0071555">
    <property type="term" value="P:cell wall organization"/>
    <property type="evidence" value="ECO:0007669"/>
    <property type="project" value="UniProtKB-KW"/>
</dbReference>
<keyword evidence="4" id="KW-0961">Cell wall biogenesis/degradation</keyword>
<evidence type="ECO:0000256" key="6">
    <source>
        <dbReference type="SAM" id="SignalP"/>
    </source>
</evidence>
<keyword evidence="9" id="KW-1185">Reference proteome</keyword>
<reference evidence="8" key="2">
    <citation type="submission" date="2022-12" db="EMBL/GenBank/DDBJ databases">
        <authorList>
            <person name="Webb A."/>
        </authorList>
    </citation>
    <scope>NUCLEOTIDE SEQUENCE</scope>
    <source>
        <strain evidence="8">Pf2</strain>
    </source>
</reference>
<dbReference type="Gene3D" id="2.60.120.200">
    <property type="match status" value="2"/>
</dbReference>
<feature type="chain" id="PRO_5043348040" description="Beta-glucan synthesis-associated protein" evidence="6">
    <location>
        <begin position="25"/>
        <end position="724"/>
    </location>
</feature>
<evidence type="ECO:0000256" key="5">
    <source>
        <dbReference type="SAM" id="Phobius"/>
    </source>
</evidence>
<dbReference type="GO" id="GO:0005789">
    <property type="term" value="C:endoplasmic reticulum membrane"/>
    <property type="evidence" value="ECO:0007669"/>
    <property type="project" value="TreeGrafter"/>
</dbReference>
<comment type="subcellular location">
    <subcellularLocation>
        <location evidence="1">Membrane</location>
    </subcellularLocation>
</comment>
<evidence type="ECO:0000313" key="8">
    <source>
        <dbReference type="EMBL" id="CAI5724648.1"/>
    </source>
</evidence>
<name>A0AAV0TRU7_9STRA</name>
<evidence type="ECO:0000313" key="10">
    <source>
        <dbReference type="Proteomes" id="UP001159659"/>
    </source>
</evidence>
<evidence type="ECO:0000313" key="7">
    <source>
        <dbReference type="EMBL" id="CAH0484659.1"/>
    </source>
</evidence>
<keyword evidence="6" id="KW-0732">Signal</keyword>
<evidence type="ECO:0000313" key="9">
    <source>
        <dbReference type="Proteomes" id="UP001157938"/>
    </source>
</evidence>
<dbReference type="InterPro" id="IPR005629">
    <property type="entry name" value="Skn1/Kre6/Sbg1"/>
</dbReference>
<evidence type="ECO:0000256" key="3">
    <source>
        <dbReference type="ARBA" id="ARBA00023180"/>
    </source>
</evidence>
<dbReference type="Pfam" id="PF03935">
    <property type="entry name" value="SKN1_KRE6_Sbg1"/>
    <property type="match status" value="2"/>
</dbReference>
<keyword evidence="5" id="KW-0812">Transmembrane</keyword>
<accession>A0AAV0TRU7</accession>
<feature type="transmembrane region" description="Helical" evidence="5">
    <location>
        <begin position="658"/>
        <end position="680"/>
    </location>
</feature>
<dbReference type="AlphaFoldDB" id="A0AAV0TRU7"/>
<dbReference type="PROSITE" id="PS51257">
    <property type="entry name" value="PROKAR_LIPOPROTEIN"/>
    <property type="match status" value="1"/>
</dbReference>
<gene>
    <name evidence="7" type="ORF">PFR001_LOCUS402</name>
    <name evidence="8" type="ORF">PFR002_LOCUS4939</name>
</gene>
<evidence type="ECO:0000256" key="1">
    <source>
        <dbReference type="ARBA" id="ARBA00004370"/>
    </source>
</evidence>
<dbReference type="GO" id="GO:0006078">
    <property type="term" value="P:(1-&gt;6)-beta-D-glucan biosynthetic process"/>
    <property type="evidence" value="ECO:0007669"/>
    <property type="project" value="TreeGrafter"/>
</dbReference>
<organism evidence="8 10">
    <name type="scientific">Peronospora farinosa</name>
    <dbReference type="NCBI Taxonomy" id="134698"/>
    <lineage>
        <taxon>Eukaryota</taxon>
        <taxon>Sar</taxon>
        <taxon>Stramenopiles</taxon>
        <taxon>Oomycota</taxon>
        <taxon>Peronosporomycetes</taxon>
        <taxon>Peronosporales</taxon>
        <taxon>Peronosporaceae</taxon>
        <taxon>Peronospora</taxon>
    </lineage>
</organism>
<evidence type="ECO:0000256" key="4">
    <source>
        <dbReference type="ARBA" id="ARBA00023316"/>
    </source>
</evidence>
<dbReference type="GO" id="GO:0015926">
    <property type="term" value="F:glucosidase activity"/>
    <property type="evidence" value="ECO:0007669"/>
    <property type="project" value="TreeGrafter"/>
</dbReference>
<dbReference type="FunFam" id="2.60.120.200:FF:000157">
    <property type="entry name" value="Beta-glucan synthesis-associated protein SKN1"/>
    <property type="match status" value="1"/>
</dbReference>
<feature type="signal peptide" evidence="6">
    <location>
        <begin position="1"/>
        <end position="24"/>
    </location>
</feature>
<dbReference type="EMBL" id="CAKLBC010000076">
    <property type="protein sequence ID" value="CAH0484659.1"/>
    <property type="molecule type" value="Genomic_DNA"/>
</dbReference>
<reference evidence="7 9" key="1">
    <citation type="submission" date="2021-11" db="EMBL/GenBank/DDBJ databases">
        <authorList>
            <person name="Islam A."/>
            <person name="Islam S."/>
            <person name="Flora M.S."/>
            <person name="Rahman M."/>
            <person name="Ziaur R.M."/>
            <person name="Epstein J.H."/>
            <person name="Hassan M."/>
            <person name="Klassen M."/>
            <person name="Woodard K."/>
            <person name="Webb A."/>
            <person name="Webby R.J."/>
            <person name="El Zowalaty M.E."/>
        </authorList>
    </citation>
    <scope>NUCLEOTIDE SEQUENCE [LARGE SCALE GENOMIC DNA]</scope>
    <source>
        <strain evidence="7">Pf1</strain>
    </source>
</reference>
<dbReference type="InterPro" id="IPR013320">
    <property type="entry name" value="ConA-like_dom_sf"/>
</dbReference>
<comment type="caution">
    <text evidence="8">The sequence shown here is derived from an EMBL/GenBank/DDBJ whole genome shotgun (WGS) entry which is preliminary data.</text>
</comment>
<evidence type="ECO:0008006" key="11">
    <source>
        <dbReference type="Google" id="ProtNLM"/>
    </source>
</evidence>
<proteinExistence type="predicted"/>
<dbReference type="PANTHER" id="PTHR31361:SF1">
    <property type="entry name" value="BETA-GLUCAN SYNTHESIS-ASSOCIATED PROTEIN KRE6-RELATED"/>
    <property type="match status" value="1"/>
</dbReference>
<protein>
    <recommendedName>
        <fullName evidence="11">Beta-glucan synthesis-associated protein</fullName>
    </recommendedName>
</protein>
<dbReference type="Proteomes" id="UP001159659">
    <property type="component" value="Unassembled WGS sequence"/>
</dbReference>
<dbReference type="EMBL" id="CANTFK010000752">
    <property type="protein sequence ID" value="CAI5724648.1"/>
    <property type="molecule type" value="Genomic_DNA"/>
</dbReference>
<dbReference type="SUPFAM" id="SSF49899">
    <property type="entry name" value="Concanavalin A-like lectins/glucanases"/>
    <property type="match status" value="2"/>
</dbReference>